<dbReference type="AlphaFoldDB" id="A0AAV6VLH9"/>
<dbReference type="EMBL" id="JAFNEN010000068">
    <property type="protein sequence ID" value="KAG8196531.1"/>
    <property type="molecule type" value="Genomic_DNA"/>
</dbReference>
<evidence type="ECO:0000313" key="1">
    <source>
        <dbReference type="EMBL" id="KAG8196531.1"/>
    </source>
</evidence>
<organism evidence="1 2">
    <name type="scientific">Oedothorax gibbosus</name>
    <dbReference type="NCBI Taxonomy" id="931172"/>
    <lineage>
        <taxon>Eukaryota</taxon>
        <taxon>Metazoa</taxon>
        <taxon>Ecdysozoa</taxon>
        <taxon>Arthropoda</taxon>
        <taxon>Chelicerata</taxon>
        <taxon>Arachnida</taxon>
        <taxon>Araneae</taxon>
        <taxon>Araneomorphae</taxon>
        <taxon>Entelegynae</taxon>
        <taxon>Araneoidea</taxon>
        <taxon>Linyphiidae</taxon>
        <taxon>Erigoninae</taxon>
        <taxon>Oedothorax</taxon>
    </lineage>
</organism>
<protein>
    <submittedName>
        <fullName evidence="1">Uncharacterized protein</fullName>
    </submittedName>
</protein>
<accession>A0AAV6VLH9</accession>
<sequence length="84" mass="8627">MDAVVKAGIISEKSGDFGLCGPDGLFAVTGKGATPNTSFNQNTLPPLISSSVLVVGLQMEISSAPLIPSELVDLTPRPTPPEAY</sequence>
<comment type="caution">
    <text evidence="1">The sequence shown here is derived from an EMBL/GenBank/DDBJ whole genome shotgun (WGS) entry which is preliminary data.</text>
</comment>
<name>A0AAV6VLH9_9ARAC</name>
<proteinExistence type="predicted"/>
<reference evidence="1 2" key="1">
    <citation type="journal article" date="2022" name="Nat. Ecol. Evol.">
        <title>A masculinizing supergene underlies an exaggerated male reproductive morph in a spider.</title>
        <authorList>
            <person name="Hendrickx F."/>
            <person name="De Corte Z."/>
            <person name="Sonet G."/>
            <person name="Van Belleghem S.M."/>
            <person name="Kostlbacher S."/>
            <person name="Vangestel C."/>
        </authorList>
    </citation>
    <scope>NUCLEOTIDE SEQUENCE [LARGE SCALE GENOMIC DNA]</scope>
    <source>
        <strain evidence="1">W744_W776</strain>
    </source>
</reference>
<keyword evidence="2" id="KW-1185">Reference proteome</keyword>
<dbReference type="Proteomes" id="UP000827092">
    <property type="component" value="Unassembled WGS sequence"/>
</dbReference>
<evidence type="ECO:0000313" key="2">
    <source>
        <dbReference type="Proteomes" id="UP000827092"/>
    </source>
</evidence>
<gene>
    <name evidence="1" type="ORF">JTE90_003548</name>
</gene>